<keyword evidence="4 6" id="KW-0067">ATP-binding</keyword>
<gene>
    <name evidence="6" type="ORF">IAB27_04220</name>
</gene>
<evidence type="ECO:0000256" key="4">
    <source>
        <dbReference type="ARBA" id="ARBA00022840"/>
    </source>
</evidence>
<evidence type="ECO:0000313" key="6">
    <source>
        <dbReference type="EMBL" id="HIQ90811.1"/>
    </source>
</evidence>
<dbReference type="Gene3D" id="3.40.50.300">
    <property type="entry name" value="P-loop containing nucleotide triphosphate hydrolases"/>
    <property type="match status" value="1"/>
</dbReference>
<evidence type="ECO:0000259" key="5">
    <source>
        <dbReference type="PROSITE" id="PS50893"/>
    </source>
</evidence>
<keyword evidence="3" id="KW-0547">Nucleotide-binding</keyword>
<feature type="domain" description="ABC transporter" evidence="5">
    <location>
        <begin position="3"/>
        <end position="179"/>
    </location>
</feature>
<dbReference type="PROSITE" id="PS00211">
    <property type="entry name" value="ABC_TRANSPORTER_1"/>
    <property type="match status" value="1"/>
</dbReference>
<dbReference type="InterPro" id="IPR003593">
    <property type="entry name" value="AAA+_ATPase"/>
</dbReference>
<keyword evidence="2" id="KW-0813">Transport</keyword>
<dbReference type="Pfam" id="PF00005">
    <property type="entry name" value="ABC_tran"/>
    <property type="match status" value="1"/>
</dbReference>
<reference evidence="6" key="2">
    <citation type="journal article" date="2021" name="PeerJ">
        <title>Extensive microbial diversity within the chicken gut microbiome revealed by metagenomics and culture.</title>
        <authorList>
            <person name="Gilroy R."/>
            <person name="Ravi A."/>
            <person name="Getino M."/>
            <person name="Pursley I."/>
            <person name="Horton D.L."/>
            <person name="Alikhan N.F."/>
            <person name="Baker D."/>
            <person name="Gharbi K."/>
            <person name="Hall N."/>
            <person name="Watson M."/>
            <person name="Adriaenssens E.M."/>
            <person name="Foster-Nyarko E."/>
            <person name="Jarju S."/>
            <person name="Secka A."/>
            <person name="Antonio M."/>
            <person name="Oren A."/>
            <person name="Chaudhuri R.R."/>
            <person name="La Ragione R."/>
            <person name="Hildebrand F."/>
            <person name="Pallen M.J."/>
        </authorList>
    </citation>
    <scope>NUCLEOTIDE SEQUENCE</scope>
    <source>
        <strain evidence="6">CHK147-3167</strain>
    </source>
</reference>
<dbReference type="Proteomes" id="UP000886786">
    <property type="component" value="Unassembled WGS sequence"/>
</dbReference>
<dbReference type="EMBL" id="DVFV01000075">
    <property type="protein sequence ID" value="HIQ90811.1"/>
    <property type="molecule type" value="Genomic_DNA"/>
</dbReference>
<feature type="non-terminal residue" evidence="6">
    <location>
        <position position="179"/>
    </location>
</feature>
<dbReference type="SUPFAM" id="SSF52540">
    <property type="entry name" value="P-loop containing nucleoside triphosphate hydrolases"/>
    <property type="match status" value="1"/>
</dbReference>
<evidence type="ECO:0000256" key="3">
    <source>
        <dbReference type="ARBA" id="ARBA00022741"/>
    </source>
</evidence>
<dbReference type="PANTHER" id="PTHR43335:SF4">
    <property type="entry name" value="ABC TRANSPORTER, ATP-BINDING PROTEIN"/>
    <property type="match status" value="1"/>
</dbReference>
<evidence type="ECO:0000256" key="2">
    <source>
        <dbReference type="ARBA" id="ARBA00022448"/>
    </source>
</evidence>
<name>A0A9D1CZW1_9FIRM</name>
<dbReference type="InterPro" id="IPR017871">
    <property type="entry name" value="ABC_transporter-like_CS"/>
</dbReference>
<dbReference type="InterPro" id="IPR027417">
    <property type="entry name" value="P-loop_NTPase"/>
</dbReference>
<evidence type="ECO:0000256" key="1">
    <source>
        <dbReference type="ARBA" id="ARBA00005417"/>
    </source>
</evidence>
<sequence length="179" mass="20290">MKIRLINVSKEFKKIPVLKNVNLEFEEGKIYGFVGRNGSGKSVLLKIMCNFYEPTIGEVLYDGVDIVKAKTYPPETRALIESPSFLPDLTGFENLKLLAAIQHKISDEDIVKTLKLVNLDDEMNKKYSNYSLGMKQKLGIAQVLMENPKVIILDEPFNGVENETVKKLRKVLLDEKEKG</sequence>
<dbReference type="PROSITE" id="PS50893">
    <property type="entry name" value="ABC_TRANSPORTER_2"/>
    <property type="match status" value="1"/>
</dbReference>
<comment type="similarity">
    <text evidence="1">Belongs to the ABC transporter superfamily.</text>
</comment>
<dbReference type="PANTHER" id="PTHR43335">
    <property type="entry name" value="ABC TRANSPORTER, ATP-BINDING PROTEIN"/>
    <property type="match status" value="1"/>
</dbReference>
<accession>A0A9D1CZW1</accession>
<dbReference type="InterPro" id="IPR003439">
    <property type="entry name" value="ABC_transporter-like_ATP-bd"/>
</dbReference>
<reference evidence="6" key="1">
    <citation type="submission" date="2020-10" db="EMBL/GenBank/DDBJ databases">
        <authorList>
            <person name="Gilroy R."/>
        </authorList>
    </citation>
    <scope>NUCLEOTIDE SEQUENCE</scope>
    <source>
        <strain evidence="6">CHK147-3167</strain>
    </source>
</reference>
<dbReference type="GO" id="GO:0005524">
    <property type="term" value="F:ATP binding"/>
    <property type="evidence" value="ECO:0007669"/>
    <property type="project" value="UniProtKB-KW"/>
</dbReference>
<proteinExistence type="inferred from homology"/>
<dbReference type="AlphaFoldDB" id="A0A9D1CZW1"/>
<comment type="caution">
    <text evidence="6">The sequence shown here is derived from an EMBL/GenBank/DDBJ whole genome shotgun (WGS) entry which is preliminary data.</text>
</comment>
<protein>
    <submittedName>
        <fullName evidence="6">ATP-binding cassette domain-containing protein</fullName>
    </submittedName>
</protein>
<dbReference type="GO" id="GO:0016887">
    <property type="term" value="F:ATP hydrolysis activity"/>
    <property type="evidence" value="ECO:0007669"/>
    <property type="project" value="InterPro"/>
</dbReference>
<evidence type="ECO:0000313" key="7">
    <source>
        <dbReference type="Proteomes" id="UP000886786"/>
    </source>
</evidence>
<dbReference type="SMART" id="SM00382">
    <property type="entry name" value="AAA"/>
    <property type="match status" value="1"/>
</dbReference>
<organism evidence="6 7">
    <name type="scientific">Candidatus Coprosoma intestinipullorum</name>
    <dbReference type="NCBI Taxonomy" id="2840752"/>
    <lineage>
        <taxon>Bacteria</taxon>
        <taxon>Bacillati</taxon>
        <taxon>Bacillota</taxon>
        <taxon>Bacillota incertae sedis</taxon>
        <taxon>Candidatus Coprosoma</taxon>
    </lineage>
</organism>